<feature type="compositionally biased region" description="Basic and acidic residues" evidence="1">
    <location>
        <begin position="412"/>
        <end position="429"/>
    </location>
</feature>
<protein>
    <submittedName>
        <fullName evidence="2">IQ motif containing C</fullName>
    </submittedName>
</protein>
<feature type="compositionally biased region" description="Basic and acidic residues" evidence="1">
    <location>
        <begin position="236"/>
        <end position="251"/>
    </location>
</feature>
<dbReference type="SMART" id="SM00015">
    <property type="entry name" value="IQ"/>
    <property type="match status" value="1"/>
</dbReference>
<feature type="region of interest" description="Disordered" evidence="1">
    <location>
        <begin position="105"/>
        <end position="159"/>
    </location>
</feature>
<accession>M3YV28</accession>
<dbReference type="STRING" id="9669.ENSMPUP00000015188"/>
<evidence type="ECO:0000313" key="2">
    <source>
        <dbReference type="Ensembl" id="ENSMPUP00000015188.1"/>
    </source>
</evidence>
<dbReference type="GeneTree" id="ENSGT00390000017195"/>
<feature type="region of interest" description="Disordered" evidence="1">
    <location>
        <begin position="220"/>
        <end position="251"/>
    </location>
</feature>
<gene>
    <name evidence="2" type="primary">IQCC</name>
</gene>
<dbReference type="AlphaFoldDB" id="M3YV28"/>
<dbReference type="EMBL" id="AEYP01007907">
    <property type="status" value="NOT_ANNOTATED_CDS"/>
    <property type="molecule type" value="Genomic_DNA"/>
</dbReference>
<feature type="compositionally biased region" description="Basic and acidic residues" evidence="1">
    <location>
        <begin position="137"/>
        <end position="149"/>
    </location>
</feature>
<organism evidence="2">
    <name type="scientific">Mustela putorius furo</name>
    <name type="common">European domestic ferret</name>
    <name type="synonym">Mustela furo</name>
    <dbReference type="NCBI Taxonomy" id="9669"/>
    <lineage>
        <taxon>Eukaryota</taxon>
        <taxon>Metazoa</taxon>
        <taxon>Chordata</taxon>
        <taxon>Craniata</taxon>
        <taxon>Vertebrata</taxon>
        <taxon>Euteleostomi</taxon>
        <taxon>Mammalia</taxon>
        <taxon>Eutheria</taxon>
        <taxon>Laurasiatheria</taxon>
        <taxon>Carnivora</taxon>
        <taxon>Caniformia</taxon>
        <taxon>Musteloidea</taxon>
        <taxon>Mustelidae</taxon>
        <taxon>Mustelinae</taxon>
        <taxon>Mustela</taxon>
    </lineage>
</organism>
<proteinExistence type="predicted"/>
<dbReference type="eggNOG" id="ENOG502S8YC">
    <property type="taxonomic scope" value="Eukaryota"/>
</dbReference>
<feature type="compositionally biased region" description="Polar residues" evidence="1">
    <location>
        <begin position="226"/>
        <end position="235"/>
    </location>
</feature>
<reference evidence="2" key="1">
    <citation type="submission" date="2024-06" db="UniProtKB">
        <authorList>
            <consortium name="Ensembl"/>
        </authorList>
    </citation>
    <scope>IDENTIFICATION</scope>
</reference>
<dbReference type="PANTHER" id="PTHR16049">
    <property type="entry name" value="IQ DOMAIN-CONTAINING PROTEIN C"/>
    <property type="match status" value="1"/>
</dbReference>
<dbReference type="PANTHER" id="PTHR16049:SF8">
    <property type="entry name" value="IQ DOMAIN-CONTAINING PROTEIN C"/>
    <property type="match status" value="1"/>
</dbReference>
<dbReference type="OMA" id="DHRAQTC"/>
<evidence type="ECO:0000256" key="1">
    <source>
        <dbReference type="SAM" id="MobiDB-lite"/>
    </source>
</evidence>
<sequence>MERERLIRRVSVLQACVRGFLVRRHFQSLRAEYEAVVREIEGDLGTLQWTEGWIPRPQFLPEKAKSHRTQKPQGRAPNPEQELRRSFSCTEPEREAVLGEVMLKKSGESSTNSGSLLCRGDSPWPQEEHRRKARNPSPREIRDVSRMENPEAAGPGLPHSQTELQELQYHHSHLAMELLWLQQAINSRKEYLILKQTLTSPETSQPRDKTSVCSDHRAQTCERARSQTSPPLKSQSYRDRTASEPDHVDDCWRLRSPPHKCPERLATTDKTADGVKYRDPCCRKAGPQLLTPSDNQALENRLTKEPDHGEQMFGRTCTQLTTVLDDHIPKGLKPRGYCSEKARSPVPTLCEDPDIEDKSPRRSEHREPDCQRARPRKLDFSEDRGIWEETSAECGGQGLWKTKPPKGQLPRENSRDRTSNEPSHEEGKNQRTVPWRWSSHMGEDHWSGRPWKTGPPA</sequence>
<dbReference type="PROSITE" id="PS50096">
    <property type="entry name" value="IQ"/>
    <property type="match status" value="1"/>
</dbReference>
<dbReference type="InterPro" id="IPR000048">
    <property type="entry name" value="IQ_motif_EF-hand-BS"/>
</dbReference>
<dbReference type="InParanoid" id="M3YV28"/>
<feature type="compositionally biased region" description="Basic and acidic residues" evidence="1">
    <location>
        <begin position="356"/>
        <end position="387"/>
    </location>
</feature>
<name>M3YV28_MUSPF</name>
<dbReference type="InterPro" id="IPR042506">
    <property type="entry name" value="IQCC"/>
</dbReference>
<feature type="region of interest" description="Disordered" evidence="1">
    <location>
        <begin position="329"/>
        <end position="457"/>
    </location>
</feature>
<feature type="region of interest" description="Disordered" evidence="1">
    <location>
        <begin position="61"/>
        <end position="87"/>
    </location>
</feature>
<dbReference type="HOGENOM" id="CLU_046548_0_0_1"/>
<dbReference type="Ensembl" id="ENSMPUT00000015427.1">
    <property type="protein sequence ID" value="ENSMPUP00000015188.1"/>
    <property type="gene ID" value="ENSMPUG00000015298.1"/>
</dbReference>